<dbReference type="AlphaFoldDB" id="A0A432W4F9"/>
<dbReference type="PANTHER" id="PTHR43644:SF1">
    <property type="entry name" value="NAD(P)H-FLAVIN REDUCTASE"/>
    <property type="match status" value="1"/>
</dbReference>
<keyword evidence="4" id="KW-0812">Transmembrane</keyword>
<dbReference type="Gene3D" id="3.40.50.80">
    <property type="entry name" value="Nucleotide-binding domain of ferredoxin-NADP reductase (FNR) module"/>
    <property type="match status" value="1"/>
</dbReference>
<dbReference type="Gene3D" id="2.40.30.10">
    <property type="entry name" value="Translation factors"/>
    <property type="match status" value="1"/>
</dbReference>
<dbReference type="EMBL" id="PIPL01000002">
    <property type="protein sequence ID" value="RUO24340.1"/>
    <property type="molecule type" value="Genomic_DNA"/>
</dbReference>
<evidence type="ECO:0000313" key="8">
    <source>
        <dbReference type="Proteomes" id="UP000288293"/>
    </source>
</evidence>
<dbReference type="SUPFAM" id="SSF54292">
    <property type="entry name" value="2Fe-2S ferredoxin-like"/>
    <property type="match status" value="1"/>
</dbReference>
<dbReference type="Pfam" id="PF03929">
    <property type="entry name" value="PepSY_TM"/>
    <property type="match status" value="1"/>
</dbReference>
<reference evidence="7 8" key="1">
    <citation type="journal article" date="2011" name="Front. Microbiol.">
        <title>Genomic signatures of strain selection and enhancement in Bacillus atrophaeus var. globigii, a historical biowarfare simulant.</title>
        <authorList>
            <person name="Gibbons H.S."/>
            <person name="Broomall S.M."/>
            <person name="McNew L.A."/>
            <person name="Daligault H."/>
            <person name="Chapman C."/>
            <person name="Bruce D."/>
            <person name="Karavis M."/>
            <person name="Krepps M."/>
            <person name="McGregor P.A."/>
            <person name="Hong C."/>
            <person name="Park K.H."/>
            <person name="Akmal A."/>
            <person name="Feldman A."/>
            <person name="Lin J.S."/>
            <person name="Chang W.E."/>
            <person name="Higgs B.W."/>
            <person name="Demirev P."/>
            <person name="Lindquist J."/>
            <person name="Liem A."/>
            <person name="Fochler E."/>
            <person name="Read T.D."/>
            <person name="Tapia R."/>
            <person name="Johnson S."/>
            <person name="Bishop-Lilly K.A."/>
            <person name="Detter C."/>
            <person name="Han C."/>
            <person name="Sozhamannan S."/>
            <person name="Rosenzweig C.N."/>
            <person name="Skowronski E.W."/>
        </authorList>
    </citation>
    <scope>NUCLEOTIDE SEQUENCE [LARGE SCALE GENOMIC DNA]</scope>
    <source>
        <strain evidence="7 8">MLST1</strain>
    </source>
</reference>
<evidence type="ECO:0000256" key="2">
    <source>
        <dbReference type="ARBA" id="ARBA00022827"/>
    </source>
</evidence>
<evidence type="ECO:0000256" key="3">
    <source>
        <dbReference type="ARBA" id="ARBA00023075"/>
    </source>
</evidence>
<dbReference type="Pfam" id="PF00111">
    <property type="entry name" value="Fer2"/>
    <property type="match status" value="1"/>
</dbReference>
<evidence type="ECO:0000256" key="4">
    <source>
        <dbReference type="SAM" id="Phobius"/>
    </source>
</evidence>
<dbReference type="InterPro" id="IPR001709">
    <property type="entry name" value="Flavoprot_Pyr_Nucl_cyt_Rdtase"/>
</dbReference>
<evidence type="ECO:0000259" key="6">
    <source>
        <dbReference type="PROSITE" id="PS51384"/>
    </source>
</evidence>
<dbReference type="InterPro" id="IPR017938">
    <property type="entry name" value="Riboflavin_synthase-like_b-brl"/>
</dbReference>
<name>A0A432W4F9_9GAMM</name>
<feature type="transmembrane region" description="Helical" evidence="4">
    <location>
        <begin position="196"/>
        <end position="220"/>
    </location>
</feature>
<evidence type="ECO:0000256" key="1">
    <source>
        <dbReference type="ARBA" id="ARBA00022630"/>
    </source>
</evidence>
<dbReference type="InterPro" id="IPR012675">
    <property type="entry name" value="Beta-grasp_dom_sf"/>
</dbReference>
<dbReference type="RefSeq" id="WP_126804043.1">
    <property type="nucleotide sequence ID" value="NZ_PIPL01000002.1"/>
</dbReference>
<evidence type="ECO:0000313" key="7">
    <source>
        <dbReference type="EMBL" id="RUO24340.1"/>
    </source>
</evidence>
<sequence>MKFLQWLHRWTGLILLIQLMLWTVSGLYFALVDHHGMGGQQYFSQEQPEPLSRAQLAKLSSDWWDDLNGVTQVLTYRALGLPRVEVHHQDGIRYLDGRDGSRWQTNEDFAQQIAQASYSGPGSLARVTPIERTRELRDWRGQGFRIDFDDDLNTRVYVDRTSGTVIDHRNTPWVVADWMFRLHFIDYTGGRNFNNLVAIVVAVMTLWFALSGFILLVKLLNSGEMRFTLRKASLSASVGGQAFKFTDKAHKTVLQVLQHNDITVESGCGGGGTCGFCVVKASPDTPITVSDRSQLSQTQLNEGYRLSCQHSIETLHQVEVPETDARKYSLRLKESRFITPMLRELRFEVDEEQVEYAAGQYMQFLIPAGAGQSRPVDIPEDFVSEWHAIAATNFRHDAVRRSYSMATAAGGTELVFTVRYQPQSSGAPAPGVGSSYLCNLKPGETIVAEGPYGDFQRLEGAERKLCFIGGGAGMAPLRALIQEELESHSPRPIQFFYGARNRGELLYMDEFVELDNANKLRFIPVLSSPREACKWSHAQGFVHETAKAWLEQRDISEYDFYICGPPRMLAATLTMLNELGVDSSRVRYDDFGN</sequence>
<protein>
    <submittedName>
        <fullName evidence="7">NADH:ubiquinone oxidoreductase</fullName>
    </submittedName>
</protein>
<dbReference type="InterPro" id="IPR005625">
    <property type="entry name" value="PepSY-ass_TM"/>
</dbReference>
<dbReference type="InterPro" id="IPR001041">
    <property type="entry name" value="2Fe-2S_ferredoxin-type"/>
</dbReference>
<dbReference type="InterPro" id="IPR017927">
    <property type="entry name" value="FAD-bd_FR_type"/>
</dbReference>
<dbReference type="PRINTS" id="PR00371">
    <property type="entry name" value="FPNCR"/>
</dbReference>
<keyword evidence="1" id="KW-0285">Flavoprotein</keyword>
<accession>A0A432W4F9</accession>
<keyword evidence="3 7" id="KW-0830">Ubiquinone</keyword>
<dbReference type="Gene3D" id="3.10.20.30">
    <property type="match status" value="1"/>
</dbReference>
<dbReference type="GO" id="GO:0051536">
    <property type="term" value="F:iron-sulfur cluster binding"/>
    <property type="evidence" value="ECO:0007669"/>
    <property type="project" value="InterPro"/>
</dbReference>
<dbReference type="SUPFAM" id="SSF52343">
    <property type="entry name" value="Ferredoxin reductase-like, C-terminal NADP-linked domain"/>
    <property type="match status" value="1"/>
</dbReference>
<dbReference type="PROSITE" id="PS51085">
    <property type="entry name" value="2FE2S_FER_2"/>
    <property type="match status" value="1"/>
</dbReference>
<evidence type="ECO:0000259" key="5">
    <source>
        <dbReference type="PROSITE" id="PS51085"/>
    </source>
</evidence>
<dbReference type="Pfam" id="PF00175">
    <property type="entry name" value="NAD_binding_1"/>
    <property type="match status" value="1"/>
</dbReference>
<dbReference type="PANTHER" id="PTHR43644">
    <property type="entry name" value="NA(+)-TRANSLOCATING NADH-QUINONE REDUCTASE SUBUNIT"/>
    <property type="match status" value="1"/>
</dbReference>
<dbReference type="OrthoDB" id="9806195at2"/>
<organism evidence="7 8">
    <name type="scientific">Aliidiomarina minuta</name>
    <dbReference type="NCBI Taxonomy" id="880057"/>
    <lineage>
        <taxon>Bacteria</taxon>
        <taxon>Pseudomonadati</taxon>
        <taxon>Pseudomonadota</taxon>
        <taxon>Gammaproteobacteria</taxon>
        <taxon>Alteromonadales</taxon>
        <taxon>Idiomarinaceae</taxon>
        <taxon>Aliidiomarina</taxon>
    </lineage>
</organism>
<dbReference type="InterPro" id="IPR036010">
    <property type="entry name" value="2Fe-2S_ferredoxin-like_sf"/>
</dbReference>
<comment type="caution">
    <text evidence="7">The sequence shown here is derived from an EMBL/GenBank/DDBJ whole genome shotgun (WGS) entry which is preliminary data.</text>
</comment>
<keyword evidence="4" id="KW-1133">Transmembrane helix</keyword>
<dbReference type="GO" id="GO:0016491">
    <property type="term" value="F:oxidoreductase activity"/>
    <property type="evidence" value="ECO:0007669"/>
    <property type="project" value="InterPro"/>
</dbReference>
<keyword evidence="2" id="KW-0274">FAD</keyword>
<feature type="transmembrane region" description="Helical" evidence="4">
    <location>
        <begin position="12"/>
        <end position="31"/>
    </location>
</feature>
<dbReference type="PROSITE" id="PS51384">
    <property type="entry name" value="FAD_FR"/>
    <property type="match status" value="1"/>
</dbReference>
<feature type="domain" description="2Fe-2S ferredoxin-type" evidence="5">
    <location>
        <begin position="230"/>
        <end position="324"/>
    </location>
</feature>
<dbReference type="SUPFAM" id="SSF63380">
    <property type="entry name" value="Riboflavin synthase domain-like"/>
    <property type="match status" value="1"/>
</dbReference>
<dbReference type="InterPro" id="IPR039261">
    <property type="entry name" value="FNR_nucleotide-bd"/>
</dbReference>
<dbReference type="InterPro" id="IPR001433">
    <property type="entry name" value="OxRdtase_FAD/NAD-bd"/>
</dbReference>
<feature type="domain" description="FAD-binding FR-type" evidence="6">
    <location>
        <begin position="325"/>
        <end position="458"/>
    </location>
</feature>
<gene>
    <name evidence="7" type="ORF">CWE09_10720</name>
</gene>
<dbReference type="Proteomes" id="UP000288293">
    <property type="component" value="Unassembled WGS sequence"/>
</dbReference>
<keyword evidence="8" id="KW-1185">Reference proteome</keyword>
<keyword evidence="4" id="KW-0472">Membrane</keyword>
<proteinExistence type="predicted"/>